<proteinExistence type="inferred from homology"/>
<keyword evidence="4" id="KW-0275">Fatty acid biosynthesis</keyword>
<dbReference type="NCBIfam" id="TIGR00517">
    <property type="entry name" value="acyl_carrier"/>
    <property type="match status" value="1"/>
</dbReference>
<keyword evidence="7" id="KW-1185">Reference proteome</keyword>
<sequence length="117" mass="13222">MTVLFKICALVHIINTAKFTSGFYTNTRLFANKDTIDKVVAIVSEKFGKNKGDIDTQSNFLKDFGADNLDEVELLIALEEEFDLNIPDFEFNKLNSVISIADYIEHKIKHSIPPVDP</sequence>
<dbReference type="GO" id="GO:0016020">
    <property type="term" value="C:membrane"/>
    <property type="evidence" value="ECO:0007669"/>
    <property type="project" value="GOC"/>
</dbReference>
<dbReference type="AlphaFoldDB" id="L0AWP9"/>
<dbReference type="GO" id="GO:0009245">
    <property type="term" value="P:lipid A biosynthetic process"/>
    <property type="evidence" value="ECO:0007669"/>
    <property type="project" value="TreeGrafter"/>
</dbReference>
<comment type="similarity">
    <text evidence="1">Belongs to the acyl carrier protein (ACP) family.</text>
</comment>
<keyword evidence="3" id="KW-0597">Phosphoprotein</keyword>
<dbReference type="PANTHER" id="PTHR20863:SF76">
    <property type="entry name" value="CARRIER DOMAIN-CONTAINING PROTEIN"/>
    <property type="match status" value="1"/>
</dbReference>
<keyword evidence="4" id="KW-0443">Lipid metabolism</keyword>
<keyword evidence="6" id="KW-0560">Oxidoreductase</keyword>
<dbReference type="GO" id="GO:0016491">
    <property type="term" value="F:oxidoreductase activity"/>
    <property type="evidence" value="ECO:0007669"/>
    <property type="project" value="UniProtKB-KW"/>
</dbReference>
<evidence type="ECO:0000256" key="2">
    <source>
        <dbReference type="ARBA" id="ARBA00022450"/>
    </source>
</evidence>
<reference evidence="6 7" key="1">
    <citation type="journal article" date="2012" name="BMC Genomics">
        <title>Comparative genomic analysis and phylogenetic position of Theileria equi.</title>
        <authorList>
            <person name="Kappmeyer L.S."/>
            <person name="Thiagarajan M."/>
            <person name="Herndon D.R."/>
            <person name="Ramsay J.D."/>
            <person name="Caler E."/>
            <person name="Djikeng A."/>
            <person name="Gillespie J.J."/>
            <person name="Lau A.O."/>
            <person name="Roalson E.H."/>
            <person name="Silva J.C."/>
            <person name="Silva M.G."/>
            <person name="Suarez C.E."/>
            <person name="Ueti M.W."/>
            <person name="Nene V.M."/>
            <person name="Mealey R.H."/>
            <person name="Knowles D.P."/>
            <person name="Brayton K.A."/>
        </authorList>
    </citation>
    <scope>NUCLEOTIDE SEQUENCE [LARGE SCALE GENOMIC DNA]</scope>
    <source>
        <strain evidence="6 7">WA</strain>
    </source>
</reference>
<dbReference type="InterPro" id="IPR009081">
    <property type="entry name" value="PP-bd_ACP"/>
</dbReference>
<dbReference type="PROSITE" id="PS50075">
    <property type="entry name" value="CARRIER"/>
    <property type="match status" value="1"/>
</dbReference>
<dbReference type="SUPFAM" id="SSF47336">
    <property type="entry name" value="ACP-like"/>
    <property type="match status" value="1"/>
</dbReference>
<organism evidence="6 7">
    <name type="scientific">Theileria equi strain WA</name>
    <dbReference type="NCBI Taxonomy" id="1537102"/>
    <lineage>
        <taxon>Eukaryota</taxon>
        <taxon>Sar</taxon>
        <taxon>Alveolata</taxon>
        <taxon>Apicomplexa</taxon>
        <taxon>Aconoidasida</taxon>
        <taxon>Piroplasmida</taxon>
        <taxon>Theileriidae</taxon>
        <taxon>Theileria</taxon>
    </lineage>
</organism>
<dbReference type="PANTHER" id="PTHR20863">
    <property type="entry name" value="ACYL CARRIER PROTEIN"/>
    <property type="match status" value="1"/>
</dbReference>
<dbReference type="Pfam" id="PF00550">
    <property type="entry name" value="PP-binding"/>
    <property type="match status" value="1"/>
</dbReference>
<dbReference type="KEGG" id="beq:BEWA_025320"/>
<dbReference type="VEuPathDB" id="PiroplasmaDB:BEWA_025320"/>
<dbReference type="HAMAP" id="MF_01217">
    <property type="entry name" value="Acyl_carrier"/>
    <property type="match status" value="1"/>
</dbReference>
<name>L0AWP9_THEEQ</name>
<dbReference type="InterPro" id="IPR003231">
    <property type="entry name" value="ACP"/>
</dbReference>
<dbReference type="NCBIfam" id="NF002148">
    <property type="entry name" value="PRK00982.1-2"/>
    <property type="match status" value="1"/>
</dbReference>
<dbReference type="EMBL" id="CP001669">
    <property type="protein sequence ID" value="AFZ79683.1"/>
    <property type="molecule type" value="Genomic_DNA"/>
</dbReference>
<evidence type="ECO:0000313" key="7">
    <source>
        <dbReference type="Proteomes" id="UP000031512"/>
    </source>
</evidence>
<dbReference type="STRING" id="1537102.L0AWP9"/>
<keyword evidence="2 4" id="KW-0596">Phosphopantetheine</keyword>
<dbReference type="RefSeq" id="XP_004829349.1">
    <property type="nucleotide sequence ID" value="XM_004829292.1"/>
</dbReference>
<dbReference type="GO" id="GO:0000035">
    <property type="term" value="F:acyl binding"/>
    <property type="evidence" value="ECO:0007669"/>
    <property type="project" value="TreeGrafter"/>
</dbReference>
<evidence type="ECO:0000259" key="5">
    <source>
        <dbReference type="PROSITE" id="PS50075"/>
    </source>
</evidence>
<comment type="function">
    <text evidence="4">Carrier of the growing fatty acid chain in fatty acid biosynthesis.</text>
</comment>
<keyword evidence="4" id="KW-0276">Fatty acid metabolism</keyword>
<evidence type="ECO:0000256" key="1">
    <source>
        <dbReference type="ARBA" id="ARBA00010930"/>
    </source>
</evidence>
<accession>L0AWP9</accession>
<dbReference type="GO" id="GO:0005829">
    <property type="term" value="C:cytosol"/>
    <property type="evidence" value="ECO:0007669"/>
    <property type="project" value="TreeGrafter"/>
</dbReference>
<feature type="domain" description="Carrier" evidence="5">
    <location>
        <begin position="30"/>
        <end position="108"/>
    </location>
</feature>
<evidence type="ECO:0000256" key="3">
    <source>
        <dbReference type="ARBA" id="ARBA00022553"/>
    </source>
</evidence>
<dbReference type="eggNOG" id="KOG1748">
    <property type="taxonomic scope" value="Eukaryota"/>
</dbReference>
<dbReference type="GeneID" id="15807240"/>
<dbReference type="GO" id="GO:0000036">
    <property type="term" value="F:acyl carrier activity"/>
    <property type="evidence" value="ECO:0007669"/>
    <property type="project" value="TreeGrafter"/>
</dbReference>
<dbReference type="InterPro" id="IPR036736">
    <property type="entry name" value="ACP-like_sf"/>
</dbReference>
<evidence type="ECO:0000256" key="4">
    <source>
        <dbReference type="RuleBase" id="RU000722"/>
    </source>
</evidence>
<dbReference type="Gene3D" id="1.10.1200.10">
    <property type="entry name" value="ACP-like"/>
    <property type="match status" value="1"/>
</dbReference>
<protein>
    <recommendedName>
        <fullName evidence="4">Acyl carrier protein</fullName>
    </recommendedName>
</protein>
<dbReference type="Proteomes" id="UP000031512">
    <property type="component" value="Chromosome 1"/>
</dbReference>
<gene>
    <name evidence="6" type="ORF">BEWA_025320</name>
</gene>
<keyword evidence="4" id="KW-0444">Lipid biosynthesis</keyword>
<dbReference type="OrthoDB" id="361091at2759"/>
<evidence type="ECO:0000313" key="6">
    <source>
        <dbReference type="EMBL" id="AFZ79683.1"/>
    </source>
</evidence>